<dbReference type="PANTHER" id="PTHR46844:SF1">
    <property type="entry name" value="SLR5058 PROTEIN"/>
    <property type="match status" value="1"/>
</dbReference>
<organism evidence="1">
    <name type="scientific">Streptantibioticus silvisoli</name>
    <dbReference type="NCBI Taxonomy" id="2705255"/>
    <lineage>
        <taxon>Bacteria</taxon>
        <taxon>Bacillati</taxon>
        <taxon>Actinomycetota</taxon>
        <taxon>Actinomycetes</taxon>
        <taxon>Kitasatosporales</taxon>
        <taxon>Streptomycetaceae</taxon>
        <taxon>Streptantibioticus</taxon>
    </lineage>
</organism>
<dbReference type="PANTHER" id="PTHR46844">
    <property type="entry name" value="SLR5058 PROTEIN"/>
    <property type="match status" value="1"/>
</dbReference>
<sequence length="1245" mass="135866">MALGLDPSTVLEVIATRSDGSRHRGSGQLMAPGRALTARHVLADAASVTVRFDAMLPTEKLLAADVLLAPPDEDIAILGFTGENRKPARGWAFGRVPEHDTRLTCSVMGFPFFKARRDHPDEVYRDAFHVGEAFCDVLSNRKEGTLDLTVPPPGEAVPTGGAPWGGMSGAVVWCGAQVVGVVTRHYAGDGASHLTVSRADRWHARLTPADLHRLEQELGVRLGPEHLVGVGHPAAEHDWPPPQGRDAWLRTYLKGVKRSTGRHPYRLGGPRVPPLHTVYLRQTAARRPGDAAAVGGSAQGGPVAEPPPVAAEEVVARHRGAQIVGGPGAGKSSLLHTVARNYAETQPDGTLHPFIPILMQARDLGAGPGGLTERLVHAVEREGTALGHAELVDLLSSPPPRGTEWLGLVDGIDEVPSWLRDPVLRDVENLRDRLGWRVVLASRELADGSLEHIRDDDHPTYAIEPFRPAQLSEFALQWFRAAGTENPEHLAQAFTGQLESARRLRELARIPLIATMLCVVFAEEPSRDLPVNRAELYHRFTQVLIHRSRDDETWERYRTLVGPHGAAAEEAITNLLGRLPRQLEWAAYTRRYGTGGRRRKRRKGEPRDPAPVVELIRDRLPRPDTIDEMTWKDLVEGAVEHSGLLERRQGELHFLHASIEEYLAAKHLLHADSSRALTRSRPESDEAEVMIFLAGIEADEDPAALERHLTRLLRRRPTEGSHFVADLHRNGIRVPPGATERAARTLHATVIAFDKGILKPEWGAACDDLAEIDSQRLLRALEELCTVPRRNGYARLTGADEALRRDVSTGLRLMNVLLNDQALESGPRYLAAKSVHDRTGMVEALARLADDVTMGNERIQAAEEVNRVSSERGLACFRRMTDAPRPVGDGLNVVRAAQVFAQCHPQEGTQRLTELSRNRTLTSPQRIEAAEAAFGRGPHFGATETAELLAAICNDRALPERERMIAGIRAGRLDPRIAGRALIDLAGSCTKAGGLLPVDVLKEASTFLSQLAEEALKGIARGDGPGEERMRAARTYRHGGDRWLWEDLARDGTLSEDHRIEAATTADRTPYGDRTATNLRALAEDEQLSSGGRLRAATAAMELAPAEGITAMRAVALSPRTPSRIGLAAARAVPQDAHTAKRELLVALIPMLRRATDRIEAAIELGRLDPAAATAYLKEIALCDKKPAPARLQAARGMGSLDAAQAMAVLRQLAELTDLSAVVRRKAARAADKLERSGRTRSGRT</sequence>
<dbReference type="InterPro" id="IPR009003">
    <property type="entry name" value="Peptidase_S1_PA"/>
</dbReference>
<proteinExistence type="predicted"/>
<comment type="caution">
    <text evidence="1">The sequence shown here is derived from an EMBL/GenBank/DDBJ whole genome shotgun (WGS) entry which is preliminary data.</text>
</comment>
<accession>A0AA90H5Y1</accession>
<name>A0AA90H5Y1_9ACTN</name>
<reference evidence="1" key="1">
    <citation type="submission" date="2023-05" db="EMBL/GenBank/DDBJ databases">
        <title>Streptantibioticus silvisoli sp. nov., acidotolerant actinomycetes 1 from pine litter.</title>
        <authorList>
            <person name="Swiecimska M."/>
            <person name="Golinska P."/>
            <person name="Sangal V."/>
            <person name="Wachnowicz B."/>
            <person name="Goodfellow M."/>
        </authorList>
    </citation>
    <scope>NUCLEOTIDE SEQUENCE</scope>
    <source>
        <strain evidence="1">SL13</strain>
    </source>
</reference>
<dbReference type="Pfam" id="PF13365">
    <property type="entry name" value="Trypsin_2"/>
    <property type="match status" value="1"/>
</dbReference>
<dbReference type="InterPro" id="IPR043504">
    <property type="entry name" value="Peptidase_S1_PA_chymotrypsin"/>
</dbReference>
<dbReference type="SUPFAM" id="SSF52540">
    <property type="entry name" value="P-loop containing nucleoside triphosphate hydrolases"/>
    <property type="match status" value="1"/>
</dbReference>
<evidence type="ECO:0000313" key="1">
    <source>
        <dbReference type="EMBL" id="MDI5969410.1"/>
    </source>
</evidence>
<dbReference type="Gene3D" id="3.40.50.300">
    <property type="entry name" value="P-loop containing nucleotide triphosphate hydrolases"/>
    <property type="match status" value="1"/>
</dbReference>
<dbReference type="EMBL" id="JABXJJ020000009">
    <property type="protein sequence ID" value="MDI5969410.1"/>
    <property type="molecule type" value="Genomic_DNA"/>
</dbReference>
<protein>
    <submittedName>
        <fullName evidence="1">Trypsin-like peptidase domain-containing protein</fullName>
    </submittedName>
</protein>
<dbReference type="AlphaFoldDB" id="A0AA90H5Y1"/>
<dbReference type="RefSeq" id="WP_271312231.1">
    <property type="nucleotide sequence ID" value="NZ_JABXJJ020000009.1"/>
</dbReference>
<dbReference type="InterPro" id="IPR027417">
    <property type="entry name" value="P-loop_NTPase"/>
</dbReference>
<gene>
    <name evidence="1" type="ORF">POF50_008645</name>
</gene>
<dbReference type="Gene3D" id="2.40.10.10">
    <property type="entry name" value="Trypsin-like serine proteases"/>
    <property type="match status" value="1"/>
</dbReference>
<dbReference type="SUPFAM" id="SSF50494">
    <property type="entry name" value="Trypsin-like serine proteases"/>
    <property type="match status" value="1"/>
</dbReference>